<organism evidence="4 5">
    <name type="scientific">Penicillium angulare</name>
    <dbReference type="NCBI Taxonomy" id="116970"/>
    <lineage>
        <taxon>Eukaryota</taxon>
        <taxon>Fungi</taxon>
        <taxon>Dikarya</taxon>
        <taxon>Ascomycota</taxon>
        <taxon>Pezizomycotina</taxon>
        <taxon>Eurotiomycetes</taxon>
        <taxon>Eurotiomycetidae</taxon>
        <taxon>Eurotiales</taxon>
        <taxon>Aspergillaceae</taxon>
        <taxon>Penicillium</taxon>
    </lineage>
</organism>
<proteinExistence type="predicted"/>
<keyword evidence="1" id="KW-0677">Repeat</keyword>
<dbReference type="Pfam" id="PF12796">
    <property type="entry name" value="Ank_2"/>
    <property type="match status" value="1"/>
</dbReference>
<evidence type="ECO:0000256" key="2">
    <source>
        <dbReference type="ARBA" id="ARBA00023043"/>
    </source>
</evidence>
<dbReference type="OrthoDB" id="341259at2759"/>
<evidence type="ECO:0000256" key="1">
    <source>
        <dbReference type="ARBA" id="ARBA00022737"/>
    </source>
</evidence>
<reference evidence="4" key="1">
    <citation type="submission" date="2022-11" db="EMBL/GenBank/DDBJ databases">
        <authorList>
            <person name="Petersen C."/>
        </authorList>
    </citation>
    <scope>NUCLEOTIDE SEQUENCE</scope>
    <source>
        <strain evidence="4">IBT 30069</strain>
    </source>
</reference>
<dbReference type="PANTHER" id="PTHR24189">
    <property type="entry name" value="MYOTROPHIN"/>
    <property type="match status" value="1"/>
</dbReference>
<dbReference type="Proteomes" id="UP001149165">
    <property type="component" value="Unassembled WGS sequence"/>
</dbReference>
<evidence type="ECO:0000256" key="3">
    <source>
        <dbReference type="PROSITE-ProRule" id="PRU00023"/>
    </source>
</evidence>
<sequence>MSDAPRVVVTLVRHGTFLDEEDKDYPDLTPLYLAVASPQGCVFDYERPLRISASYAFPRICEFLLVRGASPNSLSKFGFSPMHLAVMKRLPHRHFSEIARSGGQYMTAHINFQGMIRETISTLLRFGGDPNLQSANTRRHQCNSQCWRSVDCQHLGQRVLHFAAAAGAADIVSLLLQHGADPMMRDDQGYLPLYFALSHGNHSTVHLLMDEMENPTSLIVVQPTKSTALHITCRFVSVAGTLSLLRKGADANAIDSAGKTALHEVLSQTCSSIEKDIIQTIEYLVEYGIDLESTLPSIDGAVALGRKHALACVRRIFQPAVSNGLLGLIFDSPHDGFVSSIHSLPE</sequence>
<dbReference type="EMBL" id="JAPQKH010000005">
    <property type="protein sequence ID" value="KAJ5096685.1"/>
    <property type="molecule type" value="Genomic_DNA"/>
</dbReference>
<keyword evidence="2 3" id="KW-0040">ANK repeat</keyword>
<dbReference type="PROSITE" id="PS50297">
    <property type="entry name" value="ANK_REP_REGION"/>
    <property type="match status" value="1"/>
</dbReference>
<evidence type="ECO:0000313" key="5">
    <source>
        <dbReference type="Proteomes" id="UP001149165"/>
    </source>
</evidence>
<accession>A0A9W9FAV3</accession>
<dbReference type="PANTHER" id="PTHR24189:SF50">
    <property type="entry name" value="ANKYRIN REPEAT AND SOCS BOX PROTEIN 2"/>
    <property type="match status" value="1"/>
</dbReference>
<name>A0A9W9FAV3_9EURO</name>
<reference evidence="4" key="2">
    <citation type="journal article" date="2023" name="IMA Fungus">
        <title>Comparative genomic study of the Penicillium genus elucidates a diverse pangenome and 15 lateral gene transfer events.</title>
        <authorList>
            <person name="Petersen C."/>
            <person name="Sorensen T."/>
            <person name="Nielsen M.R."/>
            <person name="Sondergaard T.E."/>
            <person name="Sorensen J.L."/>
            <person name="Fitzpatrick D.A."/>
            <person name="Frisvad J.C."/>
            <person name="Nielsen K.L."/>
        </authorList>
    </citation>
    <scope>NUCLEOTIDE SEQUENCE</scope>
    <source>
        <strain evidence="4">IBT 30069</strain>
    </source>
</reference>
<dbReference type="SUPFAM" id="SSF48403">
    <property type="entry name" value="Ankyrin repeat"/>
    <property type="match status" value="1"/>
</dbReference>
<dbReference type="InterPro" id="IPR002110">
    <property type="entry name" value="Ankyrin_rpt"/>
</dbReference>
<dbReference type="Gene3D" id="1.25.40.20">
    <property type="entry name" value="Ankyrin repeat-containing domain"/>
    <property type="match status" value="2"/>
</dbReference>
<keyword evidence="5" id="KW-1185">Reference proteome</keyword>
<evidence type="ECO:0000313" key="4">
    <source>
        <dbReference type="EMBL" id="KAJ5096685.1"/>
    </source>
</evidence>
<dbReference type="PROSITE" id="PS50088">
    <property type="entry name" value="ANK_REPEAT"/>
    <property type="match status" value="1"/>
</dbReference>
<comment type="caution">
    <text evidence="4">The sequence shown here is derived from an EMBL/GenBank/DDBJ whole genome shotgun (WGS) entry which is preliminary data.</text>
</comment>
<gene>
    <name evidence="4" type="ORF">N7456_007406</name>
</gene>
<evidence type="ECO:0008006" key="6">
    <source>
        <dbReference type="Google" id="ProtNLM"/>
    </source>
</evidence>
<dbReference type="InterPro" id="IPR036770">
    <property type="entry name" value="Ankyrin_rpt-contain_sf"/>
</dbReference>
<dbReference type="AlphaFoldDB" id="A0A9W9FAV3"/>
<dbReference type="SMART" id="SM00248">
    <property type="entry name" value="ANK"/>
    <property type="match status" value="6"/>
</dbReference>
<protein>
    <recommendedName>
        <fullName evidence="6">Ankyrin</fullName>
    </recommendedName>
</protein>
<dbReference type="InterPro" id="IPR050745">
    <property type="entry name" value="Multifunctional_regulatory"/>
</dbReference>
<feature type="repeat" description="ANK" evidence="3">
    <location>
        <begin position="155"/>
        <end position="187"/>
    </location>
</feature>